<evidence type="ECO:0000256" key="1">
    <source>
        <dbReference type="SAM" id="Coils"/>
    </source>
</evidence>
<comment type="caution">
    <text evidence="3">The sequence shown here is derived from an EMBL/GenBank/DDBJ whole genome shotgun (WGS) entry which is preliminary data.</text>
</comment>
<dbReference type="EMBL" id="JAQQWI010000004">
    <property type="protein sequence ID" value="KAK8036612.1"/>
    <property type="molecule type" value="Genomic_DNA"/>
</dbReference>
<evidence type="ECO:0000313" key="4">
    <source>
        <dbReference type="Proteomes" id="UP001396898"/>
    </source>
</evidence>
<dbReference type="Proteomes" id="UP001396898">
    <property type="component" value="Unassembled WGS sequence"/>
</dbReference>
<name>A0ABR1SQN6_9PEZI</name>
<protein>
    <submittedName>
        <fullName evidence="3">Uncharacterized protein</fullName>
    </submittedName>
</protein>
<evidence type="ECO:0000256" key="2">
    <source>
        <dbReference type="SAM" id="MobiDB-lite"/>
    </source>
</evidence>
<sequence length="139" mass="15781">MEKSFAPLPITSQTLTRPPAPLPRRARLAHLDQPTSRLGKVEQLGRRLAEQQGELDEKDRRIAELTSKNQEHRARLRQQRQAVVDLADSIGAAFQDYEQRIRQQKEEPQAPAGDRVADFESCYAEVLRAWDDDTSSFGG</sequence>
<feature type="coiled-coil region" evidence="1">
    <location>
        <begin position="41"/>
        <end position="107"/>
    </location>
</feature>
<reference evidence="3 4" key="1">
    <citation type="submission" date="2023-01" db="EMBL/GenBank/DDBJ databases">
        <title>Analysis of 21 Apiospora genomes using comparative genomics revels a genus with tremendous synthesis potential of carbohydrate active enzymes and secondary metabolites.</title>
        <authorList>
            <person name="Sorensen T."/>
        </authorList>
    </citation>
    <scope>NUCLEOTIDE SEQUENCE [LARGE SCALE GENOMIC DNA]</scope>
    <source>
        <strain evidence="3 4">CBS 20057</strain>
    </source>
</reference>
<gene>
    <name evidence="3" type="ORF">PG991_001749</name>
</gene>
<organism evidence="3 4">
    <name type="scientific">Apiospora marii</name>
    <dbReference type="NCBI Taxonomy" id="335849"/>
    <lineage>
        <taxon>Eukaryota</taxon>
        <taxon>Fungi</taxon>
        <taxon>Dikarya</taxon>
        <taxon>Ascomycota</taxon>
        <taxon>Pezizomycotina</taxon>
        <taxon>Sordariomycetes</taxon>
        <taxon>Xylariomycetidae</taxon>
        <taxon>Amphisphaeriales</taxon>
        <taxon>Apiosporaceae</taxon>
        <taxon>Apiospora</taxon>
    </lineage>
</organism>
<proteinExistence type="predicted"/>
<keyword evidence="4" id="KW-1185">Reference proteome</keyword>
<keyword evidence="1" id="KW-0175">Coiled coil</keyword>
<feature type="region of interest" description="Disordered" evidence="2">
    <location>
        <begin position="1"/>
        <end position="22"/>
    </location>
</feature>
<accession>A0ABR1SQN6</accession>
<evidence type="ECO:0000313" key="3">
    <source>
        <dbReference type="EMBL" id="KAK8036612.1"/>
    </source>
</evidence>